<evidence type="ECO:0000313" key="3">
    <source>
        <dbReference type="Proteomes" id="UP000700596"/>
    </source>
</evidence>
<feature type="compositionally biased region" description="Polar residues" evidence="1">
    <location>
        <begin position="421"/>
        <end position="430"/>
    </location>
</feature>
<evidence type="ECO:0000256" key="1">
    <source>
        <dbReference type="SAM" id="MobiDB-lite"/>
    </source>
</evidence>
<dbReference type="AlphaFoldDB" id="A0A9P9IZC6"/>
<dbReference type="Proteomes" id="UP000700596">
    <property type="component" value="Unassembled WGS sequence"/>
</dbReference>
<dbReference type="OrthoDB" id="3795553at2759"/>
<feature type="compositionally biased region" description="Acidic residues" evidence="1">
    <location>
        <begin position="385"/>
        <end position="399"/>
    </location>
</feature>
<name>A0A9P9IZC6_9PLEO</name>
<protein>
    <submittedName>
        <fullName evidence="2">Uncharacterized protein</fullName>
    </submittedName>
</protein>
<accession>A0A9P9IZC6</accession>
<keyword evidence="3" id="KW-1185">Reference proteome</keyword>
<evidence type="ECO:0000313" key="2">
    <source>
        <dbReference type="EMBL" id="KAH7139442.1"/>
    </source>
</evidence>
<proteinExistence type="predicted"/>
<feature type="compositionally biased region" description="Basic and acidic residues" evidence="1">
    <location>
        <begin position="438"/>
        <end position="454"/>
    </location>
</feature>
<organism evidence="2 3">
    <name type="scientific">Dendryphion nanum</name>
    <dbReference type="NCBI Taxonomy" id="256645"/>
    <lineage>
        <taxon>Eukaryota</taxon>
        <taxon>Fungi</taxon>
        <taxon>Dikarya</taxon>
        <taxon>Ascomycota</taxon>
        <taxon>Pezizomycotina</taxon>
        <taxon>Dothideomycetes</taxon>
        <taxon>Pleosporomycetidae</taxon>
        <taxon>Pleosporales</taxon>
        <taxon>Torulaceae</taxon>
        <taxon>Dendryphion</taxon>
    </lineage>
</organism>
<comment type="caution">
    <text evidence="2">The sequence shown here is derived from an EMBL/GenBank/DDBJ whole genome shotgun (WGS) entry which is preliminary data.</text>
</comment>
<reference evidence="2" key="1">
    <citation type="journal article" date="2021" name="Nat. Commun.">
        <title>Genetic determinants of endophytism in the Arabidopsis root mycobiome.</title>
        <authorList>
            <person name="Mesny F."/>
            <person name="Miyauchi S."/>
            <person name="Thiergart T."/>
            <person name="Pickel B."/>
            <person name="Atanasova L."/>
            <person name="Karlsson M."/>
            <person name="Huettel B."/>
            <person name="Barry K.W."/>
            <person name="Haridas S."/>
            <person name="Chen C."/>
            <person name="Bauer D."/>
            <person name="Andreopoulos W."/>
            <person name="Pangilinan J."/>
            <person name="LaButti K."/>
            <person name="Riley R."/>
            <person name="Lipzen A."/>
            <person name="Clum A."/>
            <person name="Drula E."/>
            <person name="Henrissat B."/>
            <person name="Kohler A."/>
            <person name="Grigoriev I.V."/>
            <person name="Martin F.M."/>
            <person name="Hacquard S."/>
        </authorList>
    </citation>
    <scope>NUCLEOTIDE SEQUENCE</scope>
    <source>
        <strain evidence="2">MPI-CAGE-CH-0243</strain>
    </source>
</reference>
<feature type="region of interest" description="Disordered" evidence="1">
    <location>
        <begin position="421"/>
        <end position="454"/>
    </location>
</feature>
<feature type="region of interest" description="Disordered" evidence="1">
    <location>
        <begin position="374"/>
        <end position="405"/>
    </location>
</feature>
<dbReference type="EMBL" id="JAGMWT010000001">
    <property type="protein sequence ID" value="KAH7139442.1"/>
    <property type="molecule type" value="Genomic_DNA"/>
</dbReference>
<sequence>MSLRFRCFAKKSFSSLFALSDEQAISSPPSGEEPKHITIKNSEKLEEFGACSPGSSPSKDSLSRRRIRLMGSLRKLRASLEMTKAVENGERPVSPANMSSKDDCPRPSLALNFEVSRPGESLFYPEQTPSHSSDIEIFHSSPITVPQAAQATPSTIRMMSPPCQAPFVVGTVPESPAPLQRMSVQQAIIDHAQQSRRDTPVPEENHDPTYLSFESNPTPMPGTHLPLDVHTPSEENIRVLDTSNYQEKYFYIHPTKSLEATICHPQIDGAVEATPPNHQVEKTTVYTPNQHPLTPTRMTITRRSTNRKHHTSDPGSIQSYEGGPDIVSAYLALGGTDYALENIQCDLERNRSVWGRHTGLYDGSGYHFGDTACNTPLPPASDLTSPDDEPTEELEDDFPIESPRPRDEKFCIHNSVGNGSLNIVQTNDSVPTEGESMPGEHESVSEKEEPADDRETLQEIIRAYTISYPEVTEMSTNEEFAISQLDISHRQEKSSEEDFSASATIDQLRQSYYHHHQERSSEEDLAVYECYEDVVGDIGAEVIESVRIANRSLGG</sequence>
<gene>
    <name evidence="2" type="ORF">B0J11DRAFT_516810</name>
</gene>